<dbReference type="InterPro" id="IPR003737">
    <property type="entry name" value="GlcNAc_PI_deacetylase-related"/>
</dbReference>
<dbReference type="Pfam" id="PF02585">
    <property type="entry name" value="PIG-L"/>
    <property type="match status" value="1"/>
</dbReference>
<dbReference type="AlphaFoldDB" id="A0A7V7GVU1"/>
<dbReference type="OrthoDB" id="9790023at2"/>
<dbReference type="Proteomes" id="UP000463138">
    <property type="component" value="Unassembled WGS sequence"/>
</dbReference>
<evidence type="ECO:0000313" key="1">
    <source>
        <dbReference type="EMBL" id="KAA0696261.1"/>
    </source>
</evidence>
<organism evidence="1 2">
    <name type="scientific">Halopseudomonas laoshanensis</name>
    <dbReference type="NCBI Taxonomy" id="2268758"/>
    <lineage>
        <taxon>Bacteria</taxon>
        <taxon>Pseudomonadati</taxon>
        <taxon>Pseudomonadota</taxon>
        <taxon>Gammaproteobacteria</taxon>
        <taxon>Pseudomonadales</taxon>
        <taxon>Pseudomonadaceae</taxon>
        <taxon>Halopseudomonas</taxon>
    </lineage>
</organism>
<dbReference type="RefSeq" id="WP_149331226.1">
    <property type="nucleotide sequence ID" value="NZ_QOVF01000001.1"/>
</dbReference>
<dbReference type="PANTHER" id="PTHR12993">
    <property type="entry name" value="N-ACETYLGLUCOSAMINYL-PHOSPHATIDYLINOSITOL DE-N-ACETYLASE-RELATED"/>
    <property type="match status" value="1"/>
</dbReference>
<evidence type="ECO:0000313" key="2">
    <source>
        <dbReference type="Proteomes" id="UP000463138"/>
    </source>
</evidence>
<dbReference type="GO" id="GO:0016811">
    <property type="term" value="F:hydrolase activity, acting on carbon-nitrogen (but not peptide) bonds, in linear amides"/>
    <property type="evidence" value="ECO:0007669"/>
    <property type="project" value="TreeGrafter"/>
</dbReference>
<protein>
    <submittedName>
        <fullName evidence="1">PIG-L family deacetylase</fullName>
    </submittedName>
</protein>
<sequence length="274" mass="29196">MTPEQIAAIAQSKPTVGTDVRAPSAGAFGVCGTPLEAWQRSSALAAVASVSLAELIPQSARLIVIAPHPDDEVLACGGLLAALAERGTAVTLVSVTDGEGSHPDSPLWPPHRLRSVRRQESRRAMTLLGFAPDQLGWQYLGLPDGSVAAHAAALESCLASLARPGDCLLTTWRGDGHCDHEAVGEVAAASARRVGARLIEAPVWAWHWAAPEDPRLPWARARKWMLDDQQLARKRLAVAAHVSQLQGDSSTQAGPVLDKVTLARLLQPYELFFT</sequence>
<accession>A0A7V7GVU1</accession>
<keyword evidence="2" id="KW-1185">Reference proteome</keyword>
<dbReference type="Gene3D" id="3.40.50.10320">
    <property type="entry name" value="LmbE-like"/>
    <property type="match status" value="1"/>
</dbReference>
<dbReference type="SUPFAM" id="SSF102588">
    <property type="entry name" value="LmbE-like"/>
    <property type="match status" value="1"/>
</dbReference>
<gene>
    <name evidence="1" type="ORF">DT594_02570</name>
</gene>
<comment type="caution">
    <text evidence="1">The sequence shown here is derived from an EMBL/GenBank/DDBJ whole genome shotgun (WGS) entry which is preliminary data.</text>
</comment>
<reference evidence="1 2" key="1">
    <citation type="submission" date="2018-07" db="EMBL/GenBank/DDBJ databases">
        <title>Pseudomonas laoshanensis sp. nov., isolated from soil.</title>
        <authorList>
            <person name="Sun J."/>
            <person name="Yu L."/>
            <person name="Wang M."/>
            <person name="Zhang C."/>
        </authorList>
    </citation>
    <scope>NUCLEOTIDE SEQUENCE [LARGE SCALE GENOMIC DNA]</scope>
    <source>
        <strain evidence="1 2">Y22</strain>
    </source>
</reference>
<dbReference type="InterPro" id="IPR024078">
    <property type="entry name" value="LmbE-like_dom_sf"/>
</dbReference>
<name>A0A7V7GVU1_9GAMM</name>
<proteinExistence type="predicted"/>
<dbReference type="PANTHER" id="PTHR12993:SF29">
    <property type="entry name" value="BLR3841 PROTEIN"/>
    <property type="match status" value="1"/>
</dbReference>
<dbReference type="EMBL" id="QOVF01000001">
    <property type="protein sequence ID" value="KAA0696261.1"/>
    <property type="molecule type" value="Genomic_DNA"/>
</dbReference>